<evidence type="ECO:0000256" key="1">
    <source>
        <dbReference type="SAM" id="SignalP"/>
    </source>
</evidence>
<proteinExistence type="predicted"/>
<dbReference type="PATRIC" id="fig|324602.8.peg.4347"/>
<evidence type="ECO:0000313" key="2">
    <source>
        <dbReference type="EMBL" id="ABY37051.1"/>
    </source>
</evidence>
<feature type="signal peptide" evidence="1">
    <location>
        <begin position="1"/>
        <end position="19"/>
    </location>
</feature>
<dbReference type="KEGG" id="cau:Caur_3874"/>
<accession>A9WDD2</accession>
<organism evidence="2 3">
    <name type="scientific">Chloroflexus aurantiacus (strain ATCC 29366 / DSM 635 / J-10-fl)</name>
    <dbReference type="NCBI Taxonomy" id="324602"/>
    <lineage>
        <taxon>Bacteria</taxon>
        <taxon>Bacillati</taxon>
        <taxon>Chloroflexota</taxon>
        <taxon>Chloroflexia</taxon>
        <taxon>Chloroflexales</taxon>
        <taxon>Chloroflexineae</taxon>
        <taxon>Chloroflexaceae</taxon>
        <taxon>Chloroflexus</taxon>
    </lineage>
</organism>
<dbReference type="Proteomes" id="UP000002008">
    <property type="component" value="Chromosome"/>
</dbReference>
<feature type="chain" id="PRO_5002746199" evidence="1">
    <location>
        <begin position="20"/>
        <end position="347"/>
    </location>
</feature>
<sequence>MYRVTLVLAVFLVSTIISPASPGAASGSDPICFTDHEECVDPRFADFWRSNDAHAITGAKGNALRIFGYPLGPARIESVNGEAVLAQPFANVIMQQPLGNTDPAQISLQKIGLERLLQLKQEPSLPQSPPETQRAGCRFFKETGFNVCDEFKNFWESNGLNLDDKRGYTDSERIALFGLPISSQRRETAANGRQYPTQWFERARLQYDSVAEEMIITPLGRDVVDNRPGVPPLPRNKGVQVNATTVTAGGILSARGNGYTNDRSVTITVFRADGTSFAAGTEVTPDTNGVTERYCLEVPANALPGIWAIAFNGVQTGHQTIGFFRVVTTGTPNTTCPDLIAPLPGSR</sequence>
<keyword evidence="3" id="KW-1185">Reference proteome</keyword>
<dbReference type="HOGENOM" id="CLU_049009_0_0_0"/>
<dbReference type="EMBL" id="CP000909">
    <property type="protein sequence ID" value="ABY37051.1"/>
    <property type="molecule type" value="Genomic_DNA"/>
</dbReference>
<reference evidence="3" key="1">
    <citation type="journal article" date="2011" name="BMC Genomics">
        <title>Complete genome sequence of the filamentous anoxygenic phototrophic bacterium Chloroflexus aurantiacus.</title>
        <authorList>
            <person name="Tang K.H."/>
            <person name="Barry K."/>
            <person name="Chertkov O."/>
            <person name="Dalin E."/>
            <person name="Han C.S."/>
            <person name="Hauser L.J."/>
            <person name="Honchak B.M."/>
            <person name="Karbach L.E."/>
            <person name="Land M.L."/>
            <person name="Lapidus A."/>
            <person name="Larimer F.W."/>
            <person name="Mikhailova N."/>
            <person name="Pitluck S."/>
            <person name="Pierson B.K."/>
            <person name="Blankenship R.E."/>
        </authorList>
    </citation>
    <scope>NUCLEOTIDE SEQUENCE [LARGE SCALE GENOMIC DNA]</scope>
    <source>
        <strain evidence="3">ATCC 29366 / DSM 635 / J-10-fl</strain>
    </source>
</reference>
<dbReference type="InParanoid" id="A9WDD2"/>
<keyword evidence="1" id="KW-0732">Signal</keyword>
<gene>
    <name evidence="2" type="ordered locus">Caur_3874</name>
</gene>
<evidence type="ECO:0000313" key="3">
    <source>
        <dbReference type="Proteomes" id="UP000002008"/>
    </source>
</evidence>
<dbReference type="RefSeq" id="WP_012259704.1">
    <property type="nucleotide sequence ID" value="NC_010175.1"/>
</dbReference>
<dbReference type="EnsemblBacteria" id="ABY37051">
    <property type="protein sequence ID" value="ABY37051"/>
    <property type="gene ID" value="Caur_3874"/>
</dbReference>
<dbReference type="AlphaFoldDB" id="A9WDD2"/>
<protein>
    <submittedName>
        <fullName evidence="2">Uncharacterized protein</fullName>
    </submittedName>
</protein>
<dbReference type="eggNOG" id="COG2340">
    <property type="taxonomic scope" value="Bacteria"/>
</dbReference>
<name>A9WDD2_CHLAA</name>